<comment type="caution">
    <text evidence="7">The sequence shown here is derived from an EMBL/GenBank/DDBJ whole genome shotgun (WGS) entry which is preliminary data.</text>
</comment>
<sequence>MTIPVPGMPGPAPAKQRSALLPANVKAAGITVGAFGLILAVVQLVNVLTDDSLVRYGIQPRSVDGLLGILTAPFIHASWSHLLANLVPVLVLGFLVMIGSVRQFVAVTVLVWLVSGLGVWLISPSGTDTVGASGLVFGWLTYLVARGVFTRSWKHILLGLVLLALYGSVFWTGIVQLAVRDISGVVTVSWQAHLFGALGGVLAGFLVARADAPRRRAVAA</sequence>
<keyword evidence="8" id="KW-1185">Reference proteome</keyword>
<dbReference type="GO" id="GO:0006508">
    <property type="term" value="P:proteolysis"/>
    <property type="evidence" value="ECO:0007669"/>
    <property type="project" value="UniProtKB-KW"/>
</dbReference>
<dbReference type="RefSeq" id="WP_205257291.1">
    <property type="nucleotide sequence ID" value="NZ_BAAAPV010000001.1"/>
</dbReference>
<proteinExistence type="predicted"/>
<dbReference type="GO" id="GO:0004252">
    <property type="term" value="F:serine-type endopeptidase activity"/>
    <property type="evidence" value="ECO:0007669"/>
    <property type="project" value="InterPro"/>
</dbReference>
<gene>
    <name evidence="7" type="ORF">JL107_12210</name>
</gene>
<dbReference type="Pfam" id="PF01694">
    <property type="entry name" value="Rhomboid"/>
    <property type="match status" value="1"/>
</dbReference>
<name>A0A939C6I0_9ACTN</name>
<dbReference type="EMBL" id="JAERWL010000009">
    <property type="protein sequence ID" value="MBM9477212.1"/>
    <property type="molecule type" value="Genomic_DNA"/>
</dbReference>
<dbReference type="Proteomes" id="UP000663801">
    <property type="component" value="Unassembled WGS sequence"/>
</dbReference>
<feature type="domain" description="Peptidase S54 rhomboid" evidence="6">
    <location>
        <begin position="67"/>
        <end position="209"/>
    </location>
</feature>
<feature type="transmembrane region" description="Helical" evidence="5">
    <location>
        <begin position="25"/>
        <end position="45"/>
    </location>
</feature>
<dbReference type="InterPro" id="IPR022764">
    <property type="entry name" value="Peptidase_S54_rhomboid_dom"/>
</dbReference>
<dbReference type="SUPFAM" id="SSF144091">
    <property type="entry name" value="Rhomboid-like"/>
    <property type="match status" value="1"/>
</dbReference>
<evidence type="ECO:0000256" key="3">
    <source>
        <dbReference type="ARBA" id="ARBA00022989"/>
    </source>
</evidence>
<evidence type="ECO:0000256" key="4">
    <source>
        <dbReference type="ARBA" id="ARBA00023136"/>
    </source>
</evidence>
<keyword evidence="3 5" id="KW-1133">Transmembrane helix</keyword>
<feature type="transmembrane region" description="Helical" evidence="5">
    <location>
        <begin position="65"/>
        <end position="97"/>
    </location>
</feature>
<feature type="transmembrane region" description="Helical" evidence="5">
    <location>
        <begin position="190"/>
        <end position="208"/>
    </location>
</feature>
<evidence type="ECO:0000313" key="8">
    <source>
        <dbReference type="Proteomes" id="UP000663801"/>
    </source>
</evidence>
<evidence type="ECO:0000256" key="1">
    <source>
        <dbReference type="ARBA" id="ARBA00004141"/>
    </source>
</evidence>
<evidence type="ECO:0000256" key="2">
    <source>
        <dbReference type="ARBA" id="ARBA00022692"/>
    </source>
</evidence>
<dbReference type="PANTHER" id="PTHR43066:SF5">
    <property type="entry name" value="RHOMBOID-LIKE PROTEIN 11, CHLOROPLASTIC-RELATED"/>
    <property type="match status" value="1"/>
</dbReference>
<organism evidence="7 8">
    <name type="scientific">Nakamurella flavida</name>
    <dbReference type="NCBI Taxonomy" id="363630"/>
    <lineage>
        <taxon>Bacteria</taxon>
        <taxon>Bacillati</taxon>
        <taxon>Actinomycetota</taxon>
        <taxon>Actinomycetes</taxon>
        <taxon>Nakamurellales</taxon>
        <taxon>Nakamurellaceae</taxon>
        <taxon>Nakamurella</taxon>
    </lineage>
</organism>
<feature type="transmembrane region" description="Helical" evidence="5">
    <location>
        <begin position="156"/>
        <end position="178"/>
    </location>
</feature>
<dbReference type="Gene3D" id="1.20.1540.10">
    <property type="entry name" value="Rhomboid-like"/>
    <property type="match status" value="1"/>
</dbReference>
<dbReference type="InterPro" id="IPR035952">
    <property type="entry name" value="Rhomboid-like_sf"/>
</dbReference>
<feature type="transmembrane region" description="Helical" evidence="5">
    <location>
        <begin position="104"/>
        <end position="123"/>
    </location>
</feature>
<keyword evidence="2 5" id="KW-0812">Transmembrane</keyword>
<feature type="transmembrane region" description="Helical" evidence="5">
    <location>
        <begin position="129"/>
        <end position="149"/>
    </location>
</feature>
<dbReference type="GO" id="GO:0016020">
    <property type="term" value="C:membrane"/>
    <property type="evidence" value="ECO:0007669"/>
    <property type="project" value="UniProtKB-SubCell"/>
</dbReference>
<evidence type="ECO:0000259" key="6">
    <source>
        <dbReference type="Pfam" id="PF01694"/>
    </source>
</evidence>
<dbReference type="PANTHER" id="PTHR43066">
    <property type="entry name" value="RHOMBOID-RELATED PROTEIN"/>
    <property type="match status" value="1"/>
</dbReference>
<evidence type="ECO:0000256" key="5">
    <source>
        <dbReference type="SAM" id="Phobius"/>
    </source>
</evidence>
<comment type="subcellular location">
    <subcellularLocation>
        <location evidence="1">Membrane</location>
        <topology evidence="1">Multi-pass membrane protein</topology>
    </subcellularLocation>
</comment>
<keyword evidence="7" id="KW-0645">Protease</keyword>
<dbReference type="AlphaFoldDB" id="A0A939C6I0"/>
<keyword evidence="4 5" id="KW-0472">Membrane</keyword>
<evidence type="ECO:0000313" key="7">
    <source>
        <dbReference type="EMBL" id="MBM9477212.1"/>
    </source>
</evidence>
<accession>A0A939C6I0</accession>
<protein>
    <submittedName>
        <fullName evidence="7">Rhomboid family intramembrane serine protease</fullName>
    </submittedName>
</protein>
<keyword evidence="7" id="KW-0378">Hydrolase</keyword>
<reference evidence="7" key="1">
    <citation type="submission" date="2021-01" db="EMBL/GenBank/DDBJ databases">
        <title>KCTC 19127 draft genome.</title>
        <authorList>
            <person name="An D."/>
        </authorList>
    </citation>
    <scope>NUCLEOTIDE SEQUENCE</scope>
    <source>
        <strain evidence="7">KCTC 19127</strain>
    </source>
</reference>